<organism evidence="1 2">
    <name type="scientific">Pantoea brenneri</name>
    <dbReference type="NCBI Taxonomy" id="472694"/>
    <lineage>
        <taxon>Bacteria</taxon>
        <taxon>Pseudomonadati</taxon>
        <taxon>Pseudomonadota</taxon>
        <taxon>Gammaproteobacteria</taxon>
        <taxon>Enterobacterales</taxon>
        <taxon>Erwiniaceae</taxon>
        <taxon>Pantoea</taxon>
    </lineage>
</organism>
<protein>
    <recommendedName>
        <fullName evidence="3">Morphogenetic protein</fullName>
    </recommendedName>
</protein>
<comment type="caution">
    <text evidence="1">The sequence shown here is derived from an EMBL/GenBank/DDBJ whole genome shotgun (WGS) entry which is preliminary data.</text>
</comment>
<reference evidence="1 2" key="1">
    <citation type="submission" date="2019-10" db="EMBL/GenBank/DDBJ databases">
        <authorList>
            <person name="Karimi E."/>
        </authorList>
    </citation>
    <scope>NUCLEOTIDE SEQUENCE [LARGE SCALE GENOMIC DNA]</scope>
    <source>
        <strain evidence="1">Pantoea sp. 111</strain>
    </source>
</reference>
<proteinExistence type="predicted"/>
<evidence type="ECO:0008006" key="3">
    <source>
        <dbReference type="Google" id="ProtNLM"/>
    </source>
</evidence>
<evidence type="ECO:0000313" key="2">
    <source>
        <dbReference type="Proteomes" id="UP000433737"/>
    </source>
</evidence>
<dbReference type="Proteomes" id="UP000433737">
    <property type="component" value="Unassembled WGS sequence"/>
</dbReference>
<sequence length="196" mass="20690">MICGAIMPDGVSPFLKVYITSETAMVVGYIGEGSSASIESMWESPFANDSLGGVAGAVSAAGGKLAGGVQAVSGSTSKSDFNSLLIWEGQQPPEFSIVVDLMATMNAKVEVMDAIMTLQQMASPELNAALPGGRRPLPVIMDVGRRLKLMDVVIRSVGYQLDAPRTAEGHYTHNTVTLQCSGLSVQNQSDIPYMFI</sequence>
<evidence type="ECO:0000313" key="1">
    <source>
        <dbReference type="EMBL" id="VXC58528.1"/>
    </source>
</evidence>
<dbReference type="AlphaFoldDB" id="A0AAX3JC40"/>
<gene>
    <name evidence="1" type="ORF">PANT111_560007</name>
</gene>
<name>A0AAX3JC40_9GAMM</name>
<dbReference type="EMBL" id="CABWMH010000052">
    <property type="protein sequence ID" value="VXC58528.1"/>
    <property type="molecule type" value="Genomic_DNA"/>
</dbReference>
<accession>A0AAX3JC40</accession>